<protein>
    <recommendedName>
        <fullName evidence="3">DUF4097 domain-containing protein</fullName>
    </recommendedName>
</protein>
<dbReference type="Proteomes" id="UP000249828">
    <property type="component" value="Unassembled WGS sequence"/>
</dbReference>
<name>A0A2W4A1I3_9ENTE</name>
<feature type="domain" description="DUF4097" evidence="3">
    <location>
        <begin position="72"/>
        <end position="332"/>
    </location>
</feature>
<keyword evidence="2" id="KW-0812">Transmembrane</keyword>
<keyword evidence="5" id="KW-1185">Reference proteome</keyword>
<feature type="transmembrane region" description="Helical" evidence="2">
    <location>
        <begin position="6"/>
        <end position="27"/>
    </location>
</feature>
<evidence type="ECO:0000256" key="2">
    <source>
        <dbReference type="SAM" id="Phobius"/>
    </source>
</evidence>
<feature type="region of interest" description="Disordered" evidence="1">
    <location>
        <begin position="313"/>
        <end position="343"/>
    </location>
</feature>
<accession>A0A2W4A1I3</accession>
<organism evidence="4 5">
    <name type="scientific">Enterococcus plantarum</name>
    <dbReference type="NCBI Taxonomy" id="1077675"/>
    <lineage>
        <taxon>Bacteria</taxon>
        <taxon>Bacillati</taxon>
        <taxon>Bacillota</taxon>
        <taxon>Bacilli</taxon>
        <taxon>Lactobacillales</taxon>
        <taxon>Enterococcaceae</taxon>
        <taxon>Enterococcus</taxon>
    </lineage>
</organism>
<keyword evidence="2" id="KW-0472">Membrane</keyword>
<feature type="compositionally biased region" description="Polar residues" evidence="1">
    <location>
        <begin position="318"/>
        <end position="328"/>
    </location>
</feature>
<proteinExistence type="predicted"/>
<gene>
    <name evidence="4" type="ORF">CI088_06580</name>
</gene>
<dbReference type="RefSeq" id="WP_111247607.1">
    <property type="nucleotide sequence ID" value="NZ_PIEU01000053.1"/>
</dbReference>
<comment type="caution">
    <text evidence="4">The sequence shown here is derived from an EMBL/GenBank/DDBJ whole genome shotgun (WGS) entry which is preliminary data.</text>
</comment>
<reference evidence="4 5" key="1">
    <citation type="submission" date="2017-11" db="EMBL/GenBank/DDBJ databases">
        <title>Draft genome sequence of Enterococcus plantarum TRW2 strain isolated from lettuce.</title>
        <authorList>
            <person name="Kim E.B."/>
            <person name="Marco M.L."/>
            <person name="Williams T.R."/>
            <person name="You I.H."/>
        </authorList>
    </citation>
    <scope>NUCLEOTIDE SEQUENCE [LARGE SCALE GENOMIC DNA]</scope>
    <source>
        <strain evidence="4 5">TRW2</strain>
    </source>
</reference>
<evidence type="ECO:0000259" key="3">
    <source>
        <dbReference type="Pfam" id="PF13349"/>
    </source>
</evidence>
<dbReference type="STRING" id="1077675.BCR22_10885"/>
<keyword evidence="2" id="KW-1133">Transmembrane helix</keyword>
<dbReference type="Pfam" id="PF13349">
    <property type="entry name" value="DUF4097"/>
    <property type="match status" value="1"/>
</dbReference>
<sequence length="343" mass="37183">MKKTTAFFLTIGVLAMIIGGIGSAVYFRRAENYMTDVKRQTYEIKNKQSTKEVHLDLSGNAEFHIITENSNKIVLNTRSSMPISIKSSLDVQEKEDHLSVSASSTKKKQQLDGIALGMFDRGSAVTLTIPDDTERLIIDGKADGTINLSSITTKDLSITLANADLNINNTNTEKLALKTSNGDLNIQGDVRADKATFNTNSGDIQVNDFTAANWSITSASGDVYLNAVKGITKIETTNGEIQATDLKGEVDIKSVNGDFSLYGAVIPKKLAVDTKRGSIDLHTEEILYDVTIETKTKLGDSTIFGKERTSYKKGKGTKSLTLQTNSGDISVEGPSDYEDGEES</sequence>
<dbReference type="InterPro" id="IPR025164">
    <property type="entry name" value="Toastrack_DUF4097"/>
</dbReference>
<dbReference type="AlphaFoldDB" id="A0A2W4A1I3"/>
<dbReference type="PANTHER" id="PTHR34094:SF1">
    <property type="entry name" value="PROTEIN FAM185A"/>
    <property type="match status" value="1"/>
</dbReference>
<evidence type="ECO:0000256" key="1">
    <source>
        <dbReference type="SAM" id="MobiDB-lite"/>
    </source>
</evidence>
<dbReference type="PANTHER" id="PTHR34094">
    <property type="match status" value="1"/>
</dbReference>
<evidence type="ECO:0000313" key="4">
    <source>
        <dbReference type="EMBL" id="PZL74773.1"/>
    </source>
</evidence>
<evidence type="ECO:0000313" key="5">
    <source>
        <dbReference type="Proteomes" id="UP000249828"/>
    </source>
</evidence>
<dbReference type="EMBL" id="PIEU01000053">
    <property type="protein sequence ID" value="PZL74773.1"/>
    <property type="molecule type" value="Genomic_DNA"/>
</dbReference>